<organism evidence="1 2">
    <name type="scientific">Candidatus Nitronereus thalassa</name>
    <dbReference type="NCBI Taxonomy" id="3020898"/>
    <lineage>
        <taxon>Bacteria</taxon>
        <taxon>Pseudomonadati</taxon>
        <taxon>Nitrospirota</taxon>
        <taxon>Nitrospiria</taxon>
        <taxon>Nitrospirales</taxon>
        <taxon>Nitrospiraceae</taxon>
        <taxon>Candidatus Nitronereus</taxon>
    </lineage>
</organism>
<reference evidence="1 2" key="1">
    <citation type="journal article" date="2023" name="ISME J.">
        <title>Cultivation and genomic characterization of novel and ubiquitous marine nitrite-oxidizing bacteria from the Nitrospirales.</title>
        <authorList>
            <person name="Mueller A.J."/>
            <person name="Daebeler A."/>
            <person name="Herbold C.W."/>
            <person name="Kirkegaard R.H."/>
            <person name="Daims H."/>
        </authorList>
    </citation>
    <scope>NUCLEOTIDE SEQUENCE [LARGE SCALE GENOMIC DNA]</scope>
    <source>
        <strain evidence="1 2">EB</strain>
    </source>
</reference>
<dbReference type="EMBL" id="JAQOUE010000002">
    <property type="protein sequence ID" value="MDT7043882.1"/>
    <property type="molecule type" value="Genomic_DNA"/>
</dbReference>
<dbReference type="RefSeq" id="WP_313834468.1">
    <property type="nucleotide sequence ID" value="NZ_JAQOUE010000002.1"/>
</dbReference>
<gene>
    <name evidence="1" type="ORF">PPG34_16140</name>
</gene>
<proteinExistence type="predicted"/>
<protein>
    <submittedName>
        <fullName evidence="1">Uncharacterized protein</fullName>
    </submittedName>
</protein>
<evidence type="ECO:0000313" key="2">
    <source>
        <dbReference type="Proteomes" id="UP001250932"/>
    </source>
</evidence>
<comment type="caution">
    <text evidence="1">The sequence shown here is derived from an EMBL/GenBank/DDBJ whole genome shotgun (WGS) entry which is preliminary data.</text>
</comment>
<evidence type="ECO:0000313" key="1">
    <source>
        <dbReference type="EMBL" id="MDT7043882.1"/>
    </source>
</evidence>
<keyword evidence="2" id="KW-1185">Reference proteome</keyword>
<name>A0ABU3KBT6_9BACT</name>
<dbReference type="Proteomes" id="UP001250932">
    <property type="component" value="Unassembled WGS sequence"/>
</dbReference>
<accession>A0ABU3KBT6</accession>
<sequence length="89" mass="9919">MSFLKIKQVTLAGVRNTFISTSAIAYIQEITPEQDPAWQVGAEPSRTLIFLHQKLEPIISIDNFETIAKQIKGFGSASGMNQQPNKKTR</sequence>